<dbReference type="InterPro" id="IPR002213">
    <property type="entry name" value="UDP_glucos_trans"/>
</dbReference>
<accession>A0A2I0XHR3</accession>
<dbReference type="SUPFAM" id="SSF53756">
    <property type="entry name" value="UDP-Glycosyltransferase/glycogen phosphorylase"/>
    <property type="match status" value="1"/>
</dbReference>
<evidence type="ECO:0000256" key="2">
    <source>
        <dbReference type="ARBA" id="ARBA00022676"/>
    </source>
</evidence>
<reference evidence="4 5" key="2">
    <citation type="journal article" date="2017" name="Nature">
        <title>The Apostasia genome and the evolution of orchids.</title>
        <authorList>
            <person name="Zhang G.Q."/>
            <person name="Liu K.W."/>
            <person name="Li Z."/>
            <person name="Lohaus R."/>
            <person name="Hsiao Y.Y."/>
            <person name="Niu S.C."/>
            <person name="Wang J.Y."/>
            <person name="Lin Y.C."/>
            <person name="Xu Q."/>
            <person name="Chen L.J."/>
            <person name="Yoshida K."/>
            <person name="Fujiwara S."/>
            <person name="Wang Z.W."/>
            <person name="Zhang Y.Q."/>
            <person name="Mitsuda N."/>
            <person name="Wang M."/>
            <person name="Liu G.H."/>
            <person name="Pecoraro L."/>
            <person name="Huang H.X."/>
            <person name="Xiao X.J."/>
            <person name="Lin M."/>
            <person name="Wu X.Y."/>
            <person name="Wu W.L."/>
            <person name="Chen Y.Y."/>
            <person name="Chang S.B."/>
            <person name="Sakamoto S."/>
            <person name="Ohme-Takagi M."/>
            <person name="Yagi M."/>
            <person name="Zeng S.J."/>
            <person name="Shen C.Y."/>
            <person name="Yeh C.M."/>
            <person name="Luo Y.B."/>
            <person name="Tsai W.C."/>
            <person name="Van de Peer Y."/>
            <person name="Liu Z.J."/>
        </authorList>
    </citation>
    <scope>NUCLEOTIDE SEQUENCE [LARGE SCALE GENOMIC DNA]</scope>
    <source>
        <tissue evidence="4">The whole plant</tissue>
    </source>
</reference>
<comment type="similarity">
    <text evidence="1">Belongs to the UDP-glycosyltransferase family.</text>
</comment>
<dbReference type="GO" id="GO:0035251">
    <property type="term" value="F:UDP-glucosyltransferase activity"/>
    <property type="evidence" value="ECO:0007669"/>
    <property type="project" value="InterPro"/>
</dbReference>
<dbReference type="Gene3D" id="3.40.50.2000">
    <property type="entry name" value="Glycogen Phosphorylase B"/>
    <property type="match status" value="2"/>
</dbReference>
<dbReference type="InterPro" id="IPR050481">
    <property type="entry name" value="UDP-glycosyltransf_plant"/>
</dbReference>
<evidence type="ECO:0000313" key="4">
    <source>
        <dbReference type="EMBL" id="PKU87452.1"/>
    </source>
</evidence>
<evidence type="ECO:0000256" key="3">
    <source>
        <dbReference type="ARBA" id="ARBA00022679"/>
    </source>
</evidence>
<dbReference type="CDD" id="cd03784">
    <property type="entry name" value="GT1_Gtf-like"/>
    <property type="match status" value="1"/>
</dbReference>
<dbReference type="PANTHER" id="PTHR48048">
    <property type="entry name" value="GLYCOSYLTRANSFERASE"/>
    <property type="match status" value="1"/>
</dbReference>
<name>A0A2I0XHR3_9ASPA</name>
<keyword evidence="2" id="KW-0328">Glycosyltransferase</keyword>
<sequence length="453" mass="48731">MSSGDTKLSHVVLIPSSGMGHLNPIVRLGKALSDRGISISLLIVRPTITAAESSLLSSLPSSLLIDFPLAPFDPSLFPESSDPVTLRWEAIRRSAHLLPSLISTLSPPVSSLIIDITIASTFLPVAVAANIPCFVYFVSFASMLALCSVSPFIPHPISTDVNIAGGVLKIPYSSIMSPLRDPNHLFTTQFIENGRALTLANGVIVNTFLALEPELLAAFNAGEVVPGFPPVIALGPLPLEIKQPSSHSPALRWLDEQPEKSVIYVNFGSVAVLSMEQIRELGAGLEMSGCRFFWVVKTAKVDREEKAVDIDDLLGEGYVNRVKERGLVVRGWVEQDVVLVHRAVAGILCHTGANSVMEAVVAGLKMLAWPRGADNRVVAALVPRSGLGIWPENWPWEAEERVVAAEEIAVKVREFMADEKLAETAAKLGAAATAAVQEGGTSDQSWRYLITKL</sequence>
<gene>
    <name evidence="4" type="primary">RhGT1</name>
    <name evidence="4" type="ORF">MA16_Dca008548</name>
</gene>
<dbReference type="SMR" id="A0A2I0XHR3"/>
<keyword evidence="3 4" id="KW-0808">Transferase</keyword>
<dbReference type="FunFam" id="3.40.50.2000:FF:000060">
    <property type="entry name" value="Glycosyltransferase"/>
    <property type="match status" value="1"/>
</dbReference>
<dbReference type="AlphaFoldDB" id="A0A2I0XHR3"/>
<dbReference type="PANTHER" id="PTHR48048:SF76">
    <property type="entry name" value="UDP-GLYCOSYLTRANSFERASE 708D1-LIKE"/>
    <property type="match status" value="1"/>
</dbReference>
<keyword evidence="5" id="KW-1185">Reference proteome</keyword>
<evidence type="ECO:0000313" key="5">
    <source>
        <dbReference type="Proteomes" id="UP000233837"/>
    </source>
</evidence>
<organism evidence="4 5">
    <name type="scientific">Dendrobium catenatum</name>
    <dbReference type="NCBI Taxonomy" id="906689"/>
    <lineage>
        <taxon>Eukaryota</taxon>
        <taxon>Viridiplantae</taxon>
        <taxon>Streptophyta</taxon>
        <taxon>Embryophyta</taxon>
        <taxon>Tracheophyta</taxon>
        <taxon>Spermatophyta</taxon>
        <taxon>Magnoliopsida</taxon>
        <taxon>Liliopsida</taxon>
        <taxon>Asparagales</taxon>
        <taxon>Orchidaceae</taxon>
        <taxon>Epidendroideae</taxon>
        <taxon>Malaxideae</taxon>
        <taxon>Dendrobiinae</taxon>
        <taxon>Dendrobium</taxon>
    </lineage>
</organism>
<protein>
    <submittedName>
        <fullName evidence="4">Anthocyanidin 5,3-O-glucosyltransferase</fullName>
    </submittedName>
</protein>
<dbReference type="EMBL" id="KZ501875">
    <property type="protein sequence ID" value="PKU87452.1"/>
    <property type="molecule type" value="Genomic_DNA"/>
</dbReference>
<reference evidence="4 5" key="1">
    <citation type="journal article" date="2016" name="Sci. Rep.">
        <title>The Dendrobium catenatum Lindl. genome sequence provides insights into polysaccharide synthase, floral development and adaptive evolution.</title>
        <authorList>
            <person name="Zhang G.Q."/>
            <person name="Xu Q."/>
            <person name="Bian C."/>
            <person name="Tsai W.C."/>
            <person name="Yeh C.M."/>
            <person name="Liu K.W."/>
            <person name="Yoshida K."/>
            <person name="Zhang L.S."/>
            <person name="Chang S.B."/>
            <person name="Chen F."/>
            <person name="Shi Y."/>
            <person name="Su Y.Y."/>
            <person name="Zhang Y.Q."/>
            <person name="Chen L.J."/>
            <person name="Yin Y."/>
            <person name="Lin M."/>
            <person name="Huang H."/>
            <person name="Deng H."/>
            <person name="Wang Z.W."/>
            <person name="Zhu S.L."/>
            <person name="Zhao X."/>
            <person name="Deng C."/>
            <person name="Niu S.C."/>
            <person name="Huang J."/>
            <person name="Wang M."/>
            <person name="Liu G.H."/>
            <person name="Yang H.J."/>
            <person name="Xiao X.J."/>
            <person name="Hsiao Y.Y."/>
            <person name="Wu W.L."/>
            <person name="Chen Y.Y."/>
            <person name="Mitsuda N."/>
            <person name="Ohme-Takagi M."/>
            <person name="Luo Y.B."/>
            <person name="Van de Peer Y."/>
            <person name="Liu Z.J."/>
        </authorList>
    </citation>
    <scope>NUCLEOTIDE SEQUENCE [LARGE SCALE GENOMIC DNA]</scope>
    <source>
        <tissue evidence="4">The whole plant</tissue>
    </source>
</reference>
<proteinExistence type="inferred from homology"/>
<evidence type="ECO:0000256" key="1">
    <source>
        <dbReference type="ARBA" id="ARBA00009995"/>
    </source>
</evidence>
<dbReference type="Pfam" id="PF00201">
    <property type="entry name" value="UDPGT"/>
    <property type="match status" value="1"/>
</dbReference>
<dbReference type="Proteomes" id="UP000233837">
    <property type="component" value="Unassembled WGS sequence"/>
</dbReference>